<feature type="compositionally biased region" description="Pro residues" evidence="1">
    <location>
        <begin position="139"/>
        <end position="151"/>
    </location>
</feature>
<evidence type="ECO:0000313" key="3">
    <source>
        <dbReference type="Proteomes" id="UP001485459"/>
    </source>
</evidence>
<feature type="compositionally biased region" description="Pro residues" evidence="1">
    <location>
        <begin position="114"/>
        <end position="128"/>
    </location>
</feature>
<feature type="compositionally biased region" description="Basic residues" evidence="1">
    <location>
        <begin position="489"/>
        <end position="502"/>
    </location>
</feature>
<sequence length="544" mass="57534">MPEVTNNTPRLLAAAKEFNIGKETLIDFLAGKGYDMDGFGSPNARLTAQMYHALQNEFQQDKANKRKSDQIALPKGTVLDAAKKKEKEEAELAAKKKEEADAVTKKKEEAPAAKPEPVPEPEPAPKAAPQPEARTEQPAPQPEPAPAPQPQPAAEAKPEPKPEPAPEPKKETAPEPKAAAKEEEVVKPESPKINGPRIMGTIDLDALNPANRKKTAKPETEEDKPAPAPQEPKPAAEAKPEPKPQPAPEPKAESKTVKEDTPAPQPAPQPEKPAAEVKPEPKPEPKQEPKPEPKPAAKEETAAPAAQTPAPAAPEAPASPAASDASGDDAGPSVIENIQATRLSGPKVIGKIDLPVSQDRRDNKGFNKDEKRKRKRIVVEKKPEPIKPGEFAREGAQGNRGPGQHGGGQHGTQQGNRGPGGPGQRGPGQHGGQQGNRGPGGPQGNRGPGGHQGNRGPGGHQGNRGPNNRNPRPGQGNFGQGAPADRKTVKSIKTRSRIKSRKPWPNWVATPAVGNPPRPAAAATNATKWPNAKPRTWPTATSCR</sequence>
<protein>
    <recommendedName>
        <fullName evidence="4">Translation initiation factor IF-2</fullName>
    </recommendedName>
</protein>
<feature type="compositionally biased region" description="Basic and acidic residues" evidence="1">
    <location>
        <begin position="250"/>
        <end position="261"/>
    </location>
</feature>
<feature type="compositionally biased region" description="Basic and acidic residues" evidence="1">
    <location>
        <begin position="156"/>
        <end position="190"/>
    </location>
</feature>
<feature type="compositionally biased region" description="Basic and acidic residues" evidence="1">
    <location>
        <begin position="83"/>
        <end position="111"/>
    </location>
</feature>
<reference evidence="3" key="1">
    <citation type="submission" date="2024-03" db="EMBL/GenBank/DDBJ databases">
        <title>Chitinophaga horti sp. nov., isolated from garden soil.</title>
        <authorList>
            <person name="Lee D.S."/>
            <person name="Han D.M."/>
            <person name="Baek J.H."/>
            <person name="Choi D.G."/>
            <person name="Jeon J.H."/>
            <person name="Jeon C.O."/>
        </authorList>
    </citation>
    <scope>NUCLEOTIDE SEQUENCE [LARGE SCALE GENOMIC DNA]</scope>
    <source>
        <strain evidence="3">GPA1</strain>
    </source>
</reference>
<organism evidence="2 3">
    <name type="scientific">Chitinophaga pollutisoli</name>
    <dbReference type="NCBI Taxonomy" id="3133966"/>
    <lineage>
        <taxon>Bacteria</taxon>
        <taxon>Pseudomonadati</taxon>
        <taxon>Bacteroidota</taxon>
        <taxon>Chitinophagia</taxon>
        <taxon>Chitinophagales</taxon>
        <taxon>Chitinophagaceae</taxon>
        <taxon>Chitinophaga</taxon>
    </lineage>
</organism>
<accession>A0ABZ2YIA7</accession>
<feature type="compositionally biased region" description="Low complexity" evidence="1">
    <location>
        <begin position="129"/>
        <end position="138"/>
    </location>
</feature>
<gene>
    <name evidence="2" type="ORF">WJU16_12900</name>
</gene>
<feature type="region of interest" description="Disordered" evidence="1">
    <location>
        <begin position="83"/>
        <end position="544"/>
    </location>
</feature>
<dbReference type="Proteomes" id="UP001485459">
    <property type="component" value="Chromosome"/>
</dbReference>
<feature type="compositionally biased region" description="Basic and acidic residues" evidence="1">
    <location>
        <begin position="358"/>
        <end position="370"/>
    </location>
</feature>
<feature type="compositionally biased region" description="Low complexity" evidence="1">
    <location>
        <begin position="520"/>
        <end position="533"/>
    </location>
</feature>
<feature type="compositionally biased region" description="Gly residues" evidence="1">
    <location>
        <begin position="398"/>
        <end position="410"/>
    </location>
</feature>
<evidence type="ECO:0000256" key="1">
    <source>
        <dbReference type="SAM" id="MobiDB-lite"/>
    </source>
</evidence>
<evidence type="ECO:0000313" key="2">
    <source>
        <dbReference type="EMBL" id="WZN38900.1"/>
    </source>
</evidence>
<feature type="compositionally biased region" description="Basic and acidic residues" evidence="1">
    <location>
        <begin position="216"/>
        <end position="225"/>
    </location>
</feature>
<feature type="compositionally biased region" description="Low complexity" evidence="1">
    <location>
        <begin position="463"/>
        <end position="475"/>
    </location>
</feature>
<dbReference type="EMBL" id="CP149822">
    <property type="protein sequence ID" value="WZN38900.1"/>
    <property type="molecule type" value="Genomic_DNA"/>
</dbReference>
<keyword evidence="3" id="KW-1185">Reference proteome</keyword>
<name>A0ABZ2YIA7_9BACT</name>
<evidence type="ECO:0008006" key="4">
    <source>
        <dbReference type="Google" id="ProtNLM"/>
    </source>
</evidence>
<feature type="compositionally biased region" description="Gly residues" evidence="1">
    <location>
        <begin position="417"/>
        <end position="462"/>
    </location>
</feature>
<feature type="compositionally biased region" description="Basic and acidic residues" evidence="1">
    <location>
        <begin position="377"/>
        <end position="393"/>
    </location>
</feature>
<proteinExistence type="predicted"/>
<dbReference type="RefSeq" id="WP_341833911.1">
    <property type="nucleotide sequence ID" value="NZ_CP149822.1"/>
</dbReference>
<feature type="compositionally biased region" description="Basic and acidic residues" evidence="1">
    <location>
        <begin position="273"/>
        <end position="301"/>
    </location>
</feature>
<feature type="compositionally biased region" description="Low complexity" evidence="1">
    <location>
        <begin position="302"/>
        <end position="322"/>
    </location>
</feature>